<dbReference type="InterPro" id="IPR053044">
    <property type="entry name" value="Metallo-hydrolase/TatD-type"/>
</dbReference>
<accession>A0ABY8EJX5</accession>
<evidence type="ECO:0000313" key="2">
    <source>
        <dbReference type="Proteomes" id="UP000818624"/>
    </source>
</evidence>
<dbReference type="InterPro" id="IPR001130">
    <property type="entry name" value="TatD-like"/>
</dbReference>
<dbReference type="Pfam" id="PF01026">
    <property type="entry name" value="TatD_DNase"/>
    <property type="match status" value="1"/>
</dbReference>
<gene>
    <name evidence="1" type="primary">scn1</name>
    <name evidence="1" type="ORF">GLX27_000573</name>
</gene>
<keyword evidence="2" id="KW-1185">Reference proteome</keyword>
<protein>
    <submittedName>
        <fullName evidence="1">Cut9-interacting protein scn1</fullName>
    </submittedName>
</protein>
<evidence type="ECO:0000313" key="1">
    <source>
        <dbReference type="EMBL" id="WFD45946.1"/>
    </source>
</evidence>
<dbReference type="Gene3D" id="3.20.20.140">
    <property type="entry name" value="Metal-dependent hydrolases"/>
    <property type="match status" value="1"/>
</dbReference>
<proteinExistence type="predicted"/>
<dbReference type="InterPro" id="IPR032466">
    <property type="entry name" value="Metal_Hydrolase"/>
</dbReference>
<organism evidence="1 2">
    <name type="scientific">Malassezia furfur</name>
    <name type="common">Pityriasis versicolor infection agent</name>
    <name type="synonym">Pityrosporum furfur</name>
    <dbReference type="NCBI Taxonomy" id="55194"/>
    <lineage>
        <taxon>Eukaryota</taxon>
        <taxon>Fungi</taxon>
        <taxon>Dikarya</taxon>
        <taxon>Basidiomycota</taxon>
        <taxon>Ustilaginomycotina</taxon>
        <taxon>Malasseziomycetes</taxon>
        <taxon>Malasseziales</taxon>
        <taxon>Malasseziaceae</taxon>
        <taxon>Malassezia</taxon>
    </lineage>
</organism>
<dbReference type="SUPFAM" id="SSF51556">
    <property type="entry name" value="Metallo-dependent hydrolases"/>
    <property type="match status" value="1"/>
</dbReference>
<reference evidence="1 2" key="1">
    <citation type="journal article" date="2020" name="Elife">
        <title>Loss of centromere function drives karyotype evolution in closely related Malassezia species.</title>
        <authorList>
            <person name="Sankaranarayanan S.R."/>
            <person name="Ianiri G."/>
            <person name="Coelho M.A."/>
            <person name="Reza M.H."/>
            <person name="Thimmappa B.C."/>
            <person name="Ganguly P."/>
            <person name="Vadnala R.N."/>
            <person name="Sun S."/>
            <person name="Siddharthan R."/>
            <person name="Tellgren-Roth C."/>
            <person name="Dawson T.L."/>
            <person name="Heitman J."/>
            <person name="Sanyal K."/>
        </authorList>
    </citation>
    <scope>NUCLEOTIDE SEQUENCE [LARGE SCALE GENOMIC DNA]</scope>
    <source>
        <strain evidence="1">CBS14141</strain>
    </source>
</reference>
<dbReference type="PANTHER" id="PTHR47345:SF1">
    <property type="entry name" value="CUT9-INTERACTING PROTEIN SCN1"/>
    <property type="match status" value="1"/>
</dbReference>
<sequence length="152" mass="16779">MCSPVGYHPWAAHTLSLEKTPDARTHYARLFGEAQDDETAALYDALPSPTPLSEALDQLSAHLKSFPQALVGEVGLDRSFRIPDPRVGGRQLTRLQTPIDHQLAVLRPQVQMACALGRSVSMHSVRAAGQTTAFLDEMRKEKSFADIRMLMP</sequence>
<dbReference type="PANTHER" id="PTHR47345">
    <property type="entry name" value="CUT9-INTERACTING PROTEIN SCN1"/>
    <property type="match status" value="1"/>
</dbReference>
<dbReference type="EMBL" id="CP046234">
    <property type="protein sequence ID" value="WFD45946.1"/>
    <property type="molecule type" value="Genomic_DNA"/>
</dbReference>
<name>A0ABY8EJX5_MALFU</name>
<dbReference type="Proteomes" id="UP000818624">
    <property type="component" value="Chromosome 1"/>
</dbReference>